<evidence type="ECO:0000313" key="3">
    <source>
        <dbReference type="WBParaSite" id="nRc.2.0.1.t11049-RA"/>
    </source>
</evidence>
<sequence length="96" mass="10795">MSHNSTKQVRSSGVPARTVCRTGSTTQPTVQGGFFNGVPLTKKRKNVKIKGFCIICKNSDTKNDHLIQMKFDIRTLHGALKRPKICKFYNRAEDGR</sequence>
<proteinExistence type="predicted"/>
<accession>A0A915IA47</accession>
<evidence type="ECO:0000313" key="2">
    <source>
        <dbReference type="Proteomes" id="UP000887565"/>
    </source>
</evidence>
<dbReference type="WBParaSite" id="nRc.2.0.1.t11049-RA">
    <property type="protein sequence ID" value="nRc.2.0.1.t11049-RA"/>
    <property type="gene ID" value="nRc.2.0.1.g11049"/>
</dbReference>
<evidence type="ECO:0000256" key="1">
    <source>
        <dbReference type="SAM" id="MobiDB-lite"/>
    </source>
</evidence>
<organism evidence="2 3">
    <name type="scientific">Romanomermis culicivorax</name>
    <name type="common">Nematode worm</name>
    <dbReference type="NCBI Taxonomy" id="13658"/>
    <lineage>
        <taxon>Eukaryota</taxon>
        <taxon>Metazoa</taxon>
        <taxon>Ecdysozoa</taxon>
        <taxon>Nematoda</taxon>
        <taxon>Enoplea</taxon>
        <taxon>Dorylaimia</taxon>
        <taxon>Mermithida</taxon>
        <taxon>Mermithoidea</taxon>
        <taxon>Mermithidae</taxon>
        <taxon>Romanomermis</taxon>
    </lineage>
</organism>
<dbReference type="AlphaFoldDB" id="A0A915IA47"/>
<feature type="compositionally biased region" description="Polar residues" evidence="1">
    <location>
        <begin position="1"/>
        <end position="11"/>
    </location>
</feature>
<protein>
    <submittedName>
        <fullName evidence="3">Uncharacterized protein</fullName>
    </submittedName>
</protein>
<dbReference type="Proteomes" id="UP000887565">
    <property type="component" value="Unplaced"/>
</dbReference>
<keyword evidence="2" id="KW-1185">Reference proteome</keyword>
<reference evidence="3" key="1">
    <citation type="submission" date="2022-11" db="UniProtKB">
        <authorList>
            <consortium name="WormBaseParasite"/>
        </authorList>
    </citation>
    <scope>IDENTIFICATION</scope>
</reference>
<feature type="region of interest" description="Disordered" evidence="1">
    <location>
        <begin position="1"/>
        <end position="25"/>
    </location>
</feature>
<name>A0A915IA47_ROMCU</name>